<protein>
    <submittedName>
        <fullName evidence="2">Uncharacterized protein</fullName>
    </submittedName>
</protein>
<dbReference type="Proteomes" id="UP000694725">
    <property type="component" value="Unplaced"/>
</dbReference>
<evidence type="ECO:0000313" key="2">
    <source>
        <dbReference type="Ensembl" id="ENSSSCP00025001115.1"/>
    </source>
</evidence>
<dbReference type="Proteomes" id="UP000314985">
    <property type="component" value="Chromosome 15"/>
</dbReference>
<dbReference type="AlphaFoldDB" id="A0A8D0QPV9"/>
<dbReference type="Proteomes" id="UP000694571">
    <property type="component" value="Unplaced"/>
</dbReference>
<dbReference type="Proteomes" id="UP000694727">
    <property type="component" value="Unplaced"/>
</dbReference>
<dbReference type="Ensembl" id="ENSSSCT00050102970.1">
    <property type="protein sequence ID" value="ENSSSCP00050044945.1"/>
    <property type="gene ID" value="ENSSSCG00050075148.1"/>
</dbReference>
<dbReference type="Proteomes" id="UP000694724">
    <property type="component" value="Unplaced"/>
</dbReference>
<dbReference type="Ensembl" id="ENSSSCT00045008522.1">
    <property type="protein sequence ID" value="ENSSSCP00045005773.1"/>
    <property type="gene ID" value="ENSSSCG00045005123.1"/>
</dbReference>
<dbReference type="Ensembl" id="ENSSSCT00025003063.1">
    <property type="protein sequence ID" value="ENSSSCP00025001115.1"/>
    <property type="gene ID" value="ENSSSCG00025002376.1"/>
</dbReference>
<keyword evidence="1" id="KW-1133">Transmembrane helix</keyword>
<evidence type="ECO:0000256" key="1">
    <source>
        <dbReference type="SAM" id="Phobius"/>
    </source>
</evidence>
<dbReference type="Ensembl" id="ENSSSCT00065008110.1">
    <property type="protein sequence ID" value="ENSSSCP00065003403.1"/>
    <property type="gene ID" value="ENSSSCG00065006059.1"/>
</dbReference>
<dbReference type="Proteomes" id="UP000694720">
    <property type="component" value="Unplaced"/>
</dbReference>
<evidence type="ECO:0000313" key="4">
    <source>
        <dbReference type="Proteomes" id="UP000314985"/>
    </source>
</evidence>
<keyword evidence="1" id="KW-0472">Membrane</keyword>
<dbReference type="Ensembl" id="ENSSSCT00035038878.1">
    <property type="protein sequence ID" value="ENSSSCP00035015534.1"/>
    <property type="gene ID" value="ENSSSCG00035029347.1"/>
</dbReference>
<evidence type="ECO:0000313" key="3">
    <source>
        <dbReference type="Ensembl" id="ENSSSCP00070046564.1"/>
    </source>
</evidence>
<organism evidence="2 5">
    <name type="scientific">Sus scrofa</name>
    <name type="common">Pig</name>
    <dbReference type="NCBI Taxonomy" id="9823"/>
    <lineage>
        <taxon>Eukaryota</taxon>
        <taxon>Metazoa</taxon>
        <taxon>Chordata</taxon>
        <taxon>Craniata</taxon>
        <taxon>Vertebrata</taxon>
        <taxon>Euteleostomi</taxon>
        <taxon>Mammalia</taxon>
        <taxon>Eutheria</taxon>
        <taxon>Laurasiatheria</taxon>
        <taxon>Artiodactyla</taxon>
        <taxon>Suina</taxon>
        <taxon>Suidae</taxon>
        <taxon>Sus</taxon>
    </lineage>
</organism>
<dbReference type="Ensembl" id="ENSSSCT00070054899.1">
    <property type="protein sequence ID" value="ENSSSCP00070046564.1"/>
    <property type="gene ID" value="ENSSSCG00070027366.1"/>
</dbReference>
<name>A0A8D0QPV9_PIG</name>
<accession>A0A8D0QPV9</accession>
<reference evidence="2" key="2">
    <citation type="submission" date="2025-05" db="UniProtKB">
        <authorList>
            <consortium name="Ensembl"/>
        </authorList>
    </citation>
    <scope>IDENTIFICATION</scope>
</reference>
<reference evidence="3 4" key="1">
    <citation type="submission" date="2017-08" db="EMBL/GenBank/DDBJ databases">
        <title>USMARCv1.0.</title>
        <authorList>
            <person name="Hannum G.I."/>
            <person name="Koren S."/>
            <person name="Schroeder S.G."/>
            <person name="Chin S.C."/>
            <person name="Nonneman D.J."/>
            <person name="Becker S.A."/>
            <person name="Rosen B.D."/>
            <person name="Bickhart D.M."/>
            <person name="Putnam N.H."/>
            <person name="Green R.E."/>
            <person name="Tuggle C.K."/>
            <person name="Liu H."/>
            <person name="Rohrer G.A."/>
            <person name="Warr A."/>
            <person name="Hall R."/>
            <person name="Kim K."/>
            <person name="Hume D.A."/>
            <person name="Talbot R."/>
            <person name="Chow W."/>
            <person name="Howe K."/>
            <person name="Schwartz A.S."/>
            <person name="Watson M."/>
            <person name="Archibald A.L."/>
            <person name="Phillippy A.M."/>
            <person name="Smith T.P.L."/>
        </authorList>
    </citation>
    <scope>NUCLEOTIDE SEQUENCE [LARGE SCALE GENOMIC DNA]</scope>
</reference>
<sequence length="137" mass="15546">AVLIIALVYLTDVLSLVNTLISTLDHNWTFSSACRHPDQTHKRSSSELFFFQPHSSTICLLSRNFLRGPFRISTMKLFYLLIIAVFFISQVIRGYEHGKMAGLCDLSTGVCLRRKKNCIIRMPGICPGRSFCCVRTN</sequence>
<feature type="transmembrane region" description="Helical" evidence="1">
    <location>
        <begin position="77"/>
        <end position="95"/>
    </location>
</feature>
<dbReference type="Proteomes" id="UP000694570">
    <property type="component" value="Unplaced"/>
</dbReference>
<dbReference type="Proteomes" id="UP000694723">
    <property type="component" value="Unplaced"/>
</dbReference>
<evidence type="ECO:0000313" key="5">
    <source>
        <dbReference type="Proteomes" id="UP000694727"/>
    </source>
</evidence>
<dbReference type="Ensembl" id="ENSSSCT00060016000.1">
    <property type="protein sequence ID" value="ENSSSCP00060006289.1"/>
    <property type="gene ID" value="ENSSSCG00060012223.1"/>
</dbReference>
<proteinExistence type="predicted"/>
<dbReference type="Ensembl" id="ENSSSCT00055001357.1">
    <property type="protein sequence ID" value="ENSSSCP00055001008.1"/>
    <property type="gene ID" value="ENSSSCG00055000781.1"/>
</dbReference>
<dbReference type="Proteomes" id="UP000694728">
    <property type="component" value="Unplaced"/>
</dbReference>
<keyword evidence="1" id="KW-0812">Transmembrane</keyword>
<dbReference type="Ensembl" id="ENSSSCT00030057623.1">
    <property type="protein sequence ID" value="ENSSSCP00030026188.1"/>
    <property type="gene ID" value="ENSSSCG00030041483.1"/>
</dbReference>